<keyword evidence="3" id="KW-0597">Phosphoprotein</keyword>
<gene>
    <name evidence="6" type="ORF">HNQ61_003037</name>
</gene>
<evidence type="ECO:0000313" key="6">
    <source>
        <dbReference type="EMBL" id="MBB6071413.1"/>
    </source>
</evidence>
<dbReference type="InterPro" id="IPR020845">
    <property type="entry name" value="AMP-binding_CS"/>
</dbReference>
<dbReference type="InterPro" id="IPR036736">
    <property type="entry name" value="ACP-like_sf"/>
</dbReference>
<dbReference type="FunFam" id="3.30.300.30:FF:000010">
    <property type="entry name" value="Enterobactin synthetase component F"/>
    <property type="match status" value="1"/>
</dbReference>
<dbReference type="InterPro" id="IPR020806">
    <property type="entry name" value="PKS_PP-bd"/>
</dbReference>
<dbReference type="InterPro" id="IPR010071">
    <property type="entry name" value="AA_adenyl_dom"/>
</dbReference>
<dbReference type="InterPro" id="IPR025110">
    <property type="entry name" value="AMP-bd_C"/>
</dbReference>
<evidence type="ECO:0000313" key="7">
    <source>
        <dbReference type="Proteomes" id="UP000582837"/>
    </source>
</evidence>
<dbReference type="InterPro" id="IPR045851">
    <property type="entry name" value="AMP-bd_C_sf"/>
</dbReference>
<dbReference type="Pfam" id="PF00501">
    <property type="entry name" value="AMP-binding"/>
    <property type="match status" value="1"/>
</dbReference>
<dbReference type="Gene3D" id="3.40.50.980">
    <property type="match status" value="2"/>
</dbReference>
<comment type="caution">
    <text evidence="6">The sequence shown here is derived from an EMBL/GenBank/DDBJ whole genome shotgun (WGS) entry which is preliminary data.</text>
</comment>
<dbReference type="Pfam" id="PF13193">
    <property type="entry name" value="AMP-binding_C"/>
    <property type="match status" value="1"/>
</dbReference>
<evidence type="ECO:0000256" key="1">
    <source>
        <dbReference type="ARBA" id="ARBA00001957"/>
    </source>
</evidence>
<name>A0A841H072_9BACT</name>
<dbReference type="SMART" id="SM00823">
    <property type="entry name" value="PKS_PP"/>
    <property type="match status" value="1"/>
</dbReference>
<dbReference type="InterPro" id="IPR009081">
    <property type="entry name" value="PP-bd_ACP"/>
</dbReference>
<dbReference type="FunFam" id="1.10.1200.10:FF:000016">
    <property type="entry name" value="Non-ribosomal peptide synthase"/>
    <property type="match status" value="1"/>
</dbReference>
<dbReference type="Proteomes" id="UP000582837">
    <property type="component" value="Unassembled WGS sequence"/>
</dbReference>
<dbReference type="SUPFAM" id="SSF56801">
    <property type="entry name" value="Acetyl-CoA synthetase-like"/>
    <property type="match status" value="1"/>
</dbReference>
<comment type="cofactor">
    <cofactor evidence="1">
        <name>pantetheine 4'-phosphate</name>
        <dbReference type="ChEBI" id="CHEBI:47942"/>
    </cofactor>
</comment>
<dbReference type="InterPro" id="IPR023213">
    <property type="entry name" value="CAT-like_dom_sf"/>
</dbReference>
<dbReference type="PROSITE" id="PS00012">
    <property type="entry name" value="PHOSPHOPANTETHEINE"/>
    <property type="match status" value="1"/>
</dbReference>
<dbReference type="InterPro" id="IPR029058">
    <property type="entry name" value="AB_hydrolase_fold"/>
</dbReference>
<dbReference type="EMBL" id="JACHIA010000008">
    <property type="protein sequence ID" value="MBB6071413.1"/>
    <property type="molecule type" value="Genomic_DNA"/>
</dbReference>
<dbReference type="Gene3D" id="3.30.300.30">
    <property type="match status" value="1"/>
</dbReference>
<dbReference type="InterPro" id="IPR000873">
    <property type="entry name" value="AMP-dep_synth/lig_dom"/>
</dbReference>
<dbReference type="GO" id="GO:0072330">
    <property type="term" value="P:monocarboxylic acid biosynthetic process"/>
    <property type="evidence" value="ECO:0007669"/>
    <property type="project" value="UniProtKB-ARBA"/>
</dbReference>
<keyword evidence="2" id="KW-0596">Phosphopantetheine</keyword>
<dbReference type="GO" id="GO:0043041">
    <property type="term" value="P:amino acid activation for nonribosomal peptide biosynthetic process"/>
    <property type="evidence" value="ECO:0007669"/>
    <property type="project" value="TreeGrafter"/>
</dbReference>
<dbReference type="AlphaFoldDB" id="A0A841H072"/>
<feature type="region of interest" description="Disordered" evidence="4">
    <location>
        <begin position="1"/>
        <end position="31"/>
    </location>
</feature>
<dbReference type="PROSITE" id="PS50075">
    <property type="entry name" value="CARRIER"/>
    <property type="match status" value="1"/>
</dbReference>
<dbReference type="Pfam" id="PF00550">
    <property type="entry name" value="PP-binding"/>
    <property type="match status" value="1"/>
</dbReference>
<dbReference type="GO" id="GO:0003824">
    <property type="term" value="F:catalytic activity"/>
    <property type="evidence" value="ECO:0007669"/>
    <property type="project" value="InterPro"/>
</dbReference>
<evidence type="ECO:0000256" key="3">
    <source>
        <dbReference type="ARBA" id="ARBA00022553"/>
    </source>
</evidence>
<dbReference type="InterPro" id="IPR001242">
    <property type="entry name" value="Condensation_dom"/>
</dbReference>
<dbReference type="Pfam" id="PF00668">
    <property type="entry name" value="Condensation"/>
    <property type="match status" value="1"/>
</dbReference>
<dbReference type="SUPFAM" id="SSF52777">
    <property type="entry name" value="CoA-dependent acyltransferases"/>
    <property type="match status" value="2"/>
</dbReference>
<dbReference type="SUPFAM" id="SSF47336">
    <property type="entry name" value="ACP-like"/>
    <property type="match status" value="1"/>
</dbReference>
<dbReference type="Gene3D" id="3.30.559.10">
    <property type="entry name" value="Chloramphenicol acetyltransferase-like domain"/>
    <property type="match status" value="1"/>
</dbReference>
<dbReference type="PANTHER" id="PTHR45527">
    <property type="entry name" value="NONRIBOSOMAL PEPTIDE SYNTHETASE"/>
    <property type="match status" value="1"/>
</dbReference>
<dbReference type="GO" id="GO:0005737">
    <property type="term" value="C:cytoplasm"/>
    <property type="evidence" value="ECO:0007669"/>
    <property type="project" value="TreeGrafter"/>
</dbReference>
<dbReference type="NCBIfam" id="TIGR01733">
    <property type="entry name" value="AA-adenyl-dom"/>
    <property type="match status" value="1"/>
</dbReference>
<feature type="domain" description="Carrier" evidence="5">
    <location>
        <begin position="978"/>
        <end position="1053"/>
    </location>
</feature>
<dbReference type="PANTHER" id="PTHR45527:SF1">
    <property type="entry name" value="FATTY ACID SYNTHASE"/>
    <property type="match status" value="1"/>
</dbReference>
<dbReference type="GO" id="GO:0031177">
    <property type="term" value="F:phosphopantetheine binding"/>
    <property type="evidence" value="ECO:0007669"/>
    <property type="project" value="InterPro"/>
</dbReference>
<dbReference type="PROSITE" id="PS00455">
    <property type="entry name" value="AMP_BINDING"/>
    <property type="match status" value="1"/>
</dbReference>
<sequence>MIEQTGARADGAAAEPTRSGEGPQPYPLTPLQHGMLFQSLRAPGSGVDVEQVVCTLREAVDEDGMRRAWTTAVSRHDVLRTRFAWTGMPEPMQVVQAEAAPDLAVHDLAGPGFGGGLERWLEEDRARGFDLARDPAMRLALFRRATDEWVLVWTFHHVILDGASVAHVLREVFALYDQDADAELPARRPFRDHVAWLRERGSAEDEAFWTEWLRGVSAAEPLRGARALARDPAAEPPSGVREMRLSLPATAALRAFEQEQGVWLSTVVQAAWALLMGRCTNRRDVVFGAVRGGRATGMDGAEGMVGMLINTVPVRVLLRDDARVIDWLDELGDRLSALAEHEHAALSDVARWSGIAPGAVLFDTILDYQPRPFDAELGGAWTARELRVLRRTGFPLAMAVTGETPLRLRLDYDAEHFDAVSAERMLERFATLLERIAEDPDQRLGDVDPLPPAERRMLLHAWNQPETRLPATRTHLLVAEQAARTPDALAVACGGERMSYGELDARAERLARRLAALGVGPEVRVGLCLERGVEMVVSVLAVWKAGGAYVPMDPDAPAERLAWMLRDCAPAVLVTQTRLAAALPPHGGTTVLADGAWDEEQDADVSLPPASAGPDELAYVIYTSGSTGTPKGVAVHHGAISSHVRSATDALMTGPADVGIVQAAYTFDMWMLEVFPPLVSGGSVRLLASGELLERERVPAALAGGTLLTAVPAMFRQVVEAAADAGYGALSALRHVIIGGERVPPELLADLRRALPAGAVLRVLYGPTETTVVCTGWTVPADGRVEGHPIGTPLPGLRAYVCGAGGTLLPAGTAGELWVGGLGVTRGYLDRPALTAAAFVPDPFGPPGGRLYRTGDRVHHRSDGTLEYLGRVDEQVKIRGFRIEPGEVEAVLRRHPGVTACAVVGRDDGPGGTRLVAYVTGDAGAGELRPFLRRTLPGWMVPSVFVAVDRLPLGANGKVDRRALPAPPPAAAQAEHVAPRTEVERVLAGIWAEVLGLERVGVRDDFLELGGHSLLATRVVARIRAALEGRVTVASLFEHPTIEQLAPLLAERAAAPPADPAPGLADRTPQQLLSQMDQLSDEELDRLLASHS</sequence>
<accession>A0A841H072</accession>
<dbReference type="Gene3D" id="3.40.50.1820">
    <property type="entry name" value="alpha/beta hydrolase"/>
    <property type="match status" value="1"/>
</dbReference>
<dbReference type="CDD" id="cd05930">
    <property type="entry name" value="A_NRPS"/>
    <property type="match status" value="1"/>
</dbReference>
<feature type="region of interest" description="Disordered" evidence="4">
    <location>
        <begin position="1055"/>
        <end position="1076"/>
    </location>
</feature>
<dbReference type="Gene3D" id="3.30.559.30">
    <property type="entry name" value="Nonribosomal peptide synthetase, condensation domain"/>
    <property type="match status" value="1"/>
</dbReference>
<dbReference type="GO" id="GO:0044550">
    <property type="term" value="P:secondary metabolite biosynthetic process"/>
    <property type="evidence" value="ECO:0007669"/>
    <property type="project" value="TreeGrafter"/>
</dbReference>
<proteinExistence type="predicted"/>
<dbReference type="RefSeq" id="WP_183685692.1">
    <property type="nucleotide sequence ID" value="NZ_JACHIA010000008.1"/>
</dbReference>
<organism evidence="6 7">
    <name type="scientific">Longimicrobium terrae</name>
    <dbReference type="NCBI Taxonomy" id="1639882"/>
    <lineage>
        <taxon>Bacteria</taxon>
        <taxon>Pseudomonadati</taxon>
        <taxon>Gemmatimonadota</taxon>
        <taxon>Longimicrobiia</taxon>
        <taxon>Longimicrobiales</taxon>
        <taxon>Longimicrobiaceae</taxon>
        <taxon>Longimicrobium</taxon>
    </lineage>
</organism>
<dbReference type="InterPro" id="IPR006162">
    <property type="entry name" value="Ppantetheine_attach_site"/>
</dbReference>
<dbReference type="Gene3D" id="2.30.38.10">
    <property type="entry name" value="Luciferase, Domain 3"/>
    <property type="match status" value="1"/>
</dbReference>
<evidence type="ECO:0000259" key="5">
    <source>
        <dbReference type="PROSITE" id="PS50075"/>
    </source>
</evidence>
<reference evidence="6 7" key="1">
    <citation type="submission" date="2020-08" db="EMBL/GenBank/DDBJ databases">
        <title>Genomic Encyclopedia of Type Strains, Phase IV (KMG-IV): sequencing the most valuable type-strain genomes for metagenomic binning, comparative biology and taxonomic classification.</title>
        <authorList>
            <person name="Goeker M."/>
        </authorList>
    </citation>
    <scope>NUCLEOTIDE SEQUENCE [LARGE SCALE GENOMIC DNA]</scope>
    <source>
        <strain evidence="6 7">DSM 29007</strain>
    </source>
</reference>
<protein>
    <submittedName>
        <fullName evidence="6">Amino acid adenylation domain-containing protein</fullName>
    </submittedName>
</protein>
<evidence type="ECO:0000256" key="4">
    <source>
        <dbReference type="SAM" id="MobiDB-lite"/>
    </source>
</evidence>
<dbReference type="FunFam" id="3.40.50.980:FF:000001">
    <property type="entry name" value="Non-ribosomal peptide synthetase"/>
    <property type="match status" value="1"/>
</dbReference>
<keyword evidence="7" id="KW-1185">Reference proteome</keyword>
<evidence type="ECO:0000256" key="2">
    <source>
        <dbReference type="ARBA" id="ARBA00022450"/>
    </source>
</evidence>